<evidence type="ECO:0000313" key="2">
    <source>
        <dbReference type="EMBL" id="BBD09076.1"/>
    </source>
</evidence>
<feature type="domain" description="Dinitrogenase iron-molybdenum cofactor biosynthesis" evidence="1">
    <location>
        <begin position="13"/>
        <end position="102"/>
    </location>
</feature>
<dbReference type="AlphaFoldDB" id="A0A2Z6B0Z8"/>
<keyword evidence="3" id="KW-1185">Reference proteome</keyword>
<dbReference type="EMBL" id="AP017378">
    <property type="protein sequence ID" value="BBD09076.1"/>
    <property type="molecule type" value="Genomic_DNA"/>
</dbReference>
<dbReference type="Proteomes" id="UP000269883">
    <property type="component" value="Chromosome"/>
</dbReference>
<name>A0A2Z6B0Z8_9BACT</name>
<organism evidence="2 3">
    <name type="scientific">Desulfovibrio ferrophilus</name>
    <dbReference type="NCBI Taxonomy" id="241368"/>
    <lineage>
        <taxon>Bacteria</taxon>
        <taxon>Pseudomonadati</taxon>
        <taxon>Thermodesulfobacteriota</taxon>
        <taxon>Desulfovibrionia</taxon>
        <taxon>Desulfovibrionales</taxon>
        <taxon>Desulfovibrionaceae</taxon>
        <taxon>Desulfovibrio</taxon>
    </lineage>
</organism>
<gene>
    <name evidence="2" type="ORF">DFE_2350</name>
</gene>
<evidence type="ECO:0000313" key="3">
    <source>
        <dbReference type="Proteomes" id="UP000269883"/>
    </source>
</evidence>
<sequence length="111" mass="11968">MCIAVAADGPKMESHVEPVLGRADWFVIVEDGKTLIEAIQNPHRDDKEGCGVKVARMLESMGVKAVLSGNCGPKAALACRSSGTSISFSRKDTVSEAVVRYMELEETSRLK</sequence>
<dbReference type="PANTHER" id="PTHR42983">
    <property type="entry name" value="DINITROGENASE IRON-MOLYBDENUM COFACTOR PROTEIN-RELATED"/>
    <property type="match status" value="1"/>
</dbReference>
<evidence type="ECO:0000259" key="1">
    <source>
        <dbReference type="Pfam" id="PF02579"/>
    </source>
</evidence>
<dbReference type="Pfam" id="PF02579">
    <property type="entry name" value="Nitro_FeMo-Co"/>
    <property type="match status" value="1"/>
</dbReference>
<dbReference type="KEGG" id="dfl:DFE_2350"/>
<dbReference type="PANTHER" id="PTHR42983:SF1">
    <property type="entry name" value="IRON-MOLYBDENUM PROTEIN"/>
    <property type="match status" value="1"/>
</dbReference>
<reference evidence="2 3" key="1">
    <citation type="journal article" date="2018" name="Sci. Adv.">
        <title>Multi-heme cytochromes provide a pathway for survival in energy-limited environments.</title>
        <authorList>
            <person name="Deng X."/>
            <person name="Dohmae N."/>
            <person name="Nealson K.H."/>
            <person name="Hashimoto K."/>
            <person name="Okamoto A."/>
        </authorList>
    </citation>
    <scope>NUCLEOTIDE SEQUENCE [LARGE SCALE GENOMIC DNA]</scope>
    <source>
        <strain evidence="2 3">IS5</strain>
    </source>
</reference>
<dbReference type="RefSeq" id="WP_126379745.1">
    <property type="nucleotide sequence ID" value="NZ_AP017378.1"/>
</dbReference>
<accession>A0A2Z6B0Z8</accession>
<protein>
    <recommendedName>
        <fullName evidence="1">Dinitrogenase iron-molybdenum cofactor biosynthesis domain-containing protein</fullName>
    </recommendedName>
</protein>
<proteinExistence type="predicted"/>
<dbReference type="SUPFAM" id="SSF53146">
    <property type="entry name" value="Nitrogenase accessory factor-like"/>
    <property type="match status" value="1"/>
</dbReference>
<dbReference type="OrthoDB" id="9807451at2"/>
<dbReference type="InterPro" id="IPR003731">
    <property type="entry name" value="Di-Nase_FeMo-co_biosynth"/>
</dbReference>
<dbReference type="InterPro" id="IPR036105">
    <property type="entry name" value="DiNase_FeMo-co_biosyn_sf"/>
</dbReference>
<dbReference type="Gene3D" id="3.30.420.130">
    <property type="entry name" value="Dinitrogenase iron-molybdenum cofactor biosynthesis domain"/>
    <property type="match status" value="1"/>
</dbReference>